<feature type="signal peptide" evidence="1">
    <location>
        <begin position="1"/>
        <end position="31"/>
    </location>
</feature>
<protein>
    <recommendedName>
        <fullName evidence="2">SGNH hydrolase-type esterase domain-containing protein</fullName>
    </recommendedName>
</protein>
<organism evidence="3 4">
    <name type="scientific">Chlorella vulgaris</name>
    <name type="common">Green alga</name>
    <dbReference type="NCBI Taxonomy" id="3077"/>
    <lineage>
        <taxon>Eukaryota</taxon>
        <taxon>Viridiplantae</taxon>
        <taxon>Chlorophyta</taxon>
        <taxon>core chlorophytes</taxon>
        <taxon>Trebouxiophyceae</taxon>
        <taxon>Chlorellales</taxon>
        <taxon>Chlorellaceae</taxon>
        <taxon>Chlorella clade</taxon>
        <taxon>Chlorella</taxon>
    </lineage>
</organism>
<feature type="domain" description="SGNH hydrolase-type esterase" evidence="2">
    <location>
        <begin position="101"/>
        <end position="251"/>
    </location>
</feature>
<gene>
    <name evidence="3" type="ORF">D9Q98_003696</name>
</gene>
<evidence type="ECO:0000313" key="4">
    <source>
        <dbReference type="Proteomes" id="UP001055712"/>
    </source>
</evidence>
<dbReference type="InterPro" id="IPR013830">
    <property type="entry name" value="SGNH_hydro"/>
</dbReference>
<dbReference type="OrthoDB" id="514734at2759"/>
<proteinExistence type="predicted"/>
<name>A0A9D4YZ76_CHLVU</name>
<dbReference type="Proteomes" id="UP001055712">
    <property type="component" value="Unassembled WGS sequence"/>
</dbReference>
<evidence type="ECO:0000313" key="3">
    <source>
        <dbReference type="EMBL" id="KAI3433894.1"/>
    </source>
</evidence>
<dbReference type="Pfam" id="PF13472">
    <property type="entry name" value="Lipase_GDSL_2"/>
    <property type="match status" value="1"/>
</dbReference>
<feature type="chain" id="PRO_5038514471" description="SGNH hydrolase-type esterase domain-containing protein" evidence="1">
    <location>
        <begin position="32"/>
        <end position="264"/>
    </location>
</feature>
<dbReference type="EMBL" id="SIDB01000004">
    <property type="protein sequence ID" value="KAI3433894.1"/>
    <property type="molecule type" value="Genomic_DNA"/>
</dbReference>
<dbReference type="InterPro" id="IPR036514">
    <property type="entry name" value="SGNH_hydro_sf"/>
</dbReference>
<reference evidence="3" key="1">
    <citation type="journal article" date="2019" name="Plant J.">
        <title>Chlorella vulgaris genome assembly and annotation reveals the molecular basis for metabolic acclimation to high light conditions.</title>
        <authorList>
            <person name="Cecchin M."/>
            <person name="Marcolungo L."/>
            <person name="Rossato M."/>
            <person name="Girolomoni L."/>
            <person name="Cosentino E."/>
            <person name="Cuine S."/>
            <person name="Li-Beisson Y."/>
            <person name="Delledonne M."/>
            <person name="Ballottari M."/>
        </authorList>
    </citation>
    <scope>NUCLEOTIDE SEQUENCE</scope>
    <source>
        <strain evidence="3">211/11P</strain>
    </source>
</reference>
<reference evidence="3" key="2">
    <citation type="submission" date="2020-11" db="EMBL/GenBank/DDBJ databases">
        <authorList>
            <person name="Cecchin M."/>
            <person name="Marcolungo L."/>
            <person name="Rossato M."/>
            <person name="Girolomoni L."/>
            <person name="Cosentino E."/>
            <person name="Cuine S."/>
            <person name="Li-Beisson Y."/>
            <person name="Delledonne M."/>
            <person name="Ballottari M."/>
        </authorList>
    </citation>
    <scope>NUCLEOTIDE SEQUENCE</scope>
    <source>
        <strain evidence="3">211/11P</strain>
        <tissue evidence="3">Whole cell</tissue>
    </source>
</reference>
<evidence type="ECO:0000259" key="2">
    <source>
        <dbReference type="Pfam" id="PF13472"/>
    </source>
</evidence>
<dbReference type="AlphaFoldDB" id="A0A9D4YZ76"/>
<keyword evidence="4" id="KW-1185">Reference proteome</keyword>
<comment type="caution">
    <text evidence="3">The sequence shown here is derived from an EMBL/GenBank/DDBJ whole genome shotgun (WGS) entry which is preliminary data.</text>
</comment>
<accession>A0A9D4YZ76</accession>
<dbReference type="Gene3D" id="3.40.50.1110">
    <property type="entry name" value="SGNH hydrolase"/>
    <property type="match status" value="1"/>
</dbReference>
<evidence type="ECO:0000256" key="1">
    <source>
        <dbReference type="SAM" id="SignalP"/>
    </source>
</evidence>
<sequence>MNADAPRIGRYLALPAAVAALLLLMHTPATARMEGRAARGVAAAAVTGPPAGSPYATVPAWVRAARKTASSSSSWTSYTANVAAVKAANNAGRRLEYVQWGDSITARLNMFPENKAVWNRVFASTNAVALGVGGDKVDGLAWRIVYGGERPAIAPIRIVLLIGVNDLNNSLDPVPRVDWLLGWLRATYPWTKMVLVGLMRNNLACSSSVPGVNAAYKAIAYKHRATFVDCGKALRDDQLLGKVHPNAAGYAKVLPCFKAAAGIK</sequence>
<dbReference type="SUPFAM" id="SSF52266">
    <property type="entry name" value="SGNH hydrolase"/>
    <property type="match status" value="1"/>
</dbReference>
<keyword evidence="1" id="KW-0732">Signal</keyword>